<dbReference type="InterPro" id="IPR013154">
    <property type="entry name" value="ADH-like_N"/>
</dbReference>
<gene>
    <name evidence="6" type="ORF">VF724_19465</name>
</gene>
<reference evidence="6" key="1">
    <citation type="submission" date="2023-12" db="EMBL/GenBank/DDBJ databases">
        <title>Fervidustalea candida gen. nov., sp. nov., a novel member of the family Paenibacillaceae isolated from a geothermal area.</title>
        <authorList>
            <person name="Li W.-J."/>
            <person name="Jiao J.-Y."/>
            <person name="Chen Y."/>
        </authorList>
    </citation>
    <scope>NUCLEOTIDE SEQUENCE</scope>
    <source>
        <strain evidence="6">SYSU GA230002</strain>
    </source>
</reference>
<keyword evidence="1 4" id="KW-0479">Metal-binding</keyword>
<dbReference type="InterPro" id="IPR011032">
    <property type="entry name" value="GroES-like_sf"/>
</dbReference>
<comment type="similarity">
    <text evidence="4">Belongs to the zinc-containing alcohol dehydrogenase family.</text>
</comment>
<evidence type="ECO:0000313" key="7">
    <source>
        <dbReference type="Proteomes" id="UP001310386"/>
    </source>
</evidence>
<evidence type="ECO:0000256" key="3">
    <source>
        <dbReference type="ARBA" id="ARBA00023002"/>
    </source>
</evidence>
<dbReference type="InterPro" id="IPR036291">
    <property type="entry name" value="NAD(P)-bd_dom_sf"/>
</dbReference>
<comment type="cofactor">
    <cofactor evidence="4">
        <name>Zn(2+)</name>
        <dbReference type="ChEBI" id="CHEBI:29105"/>
    </cofactor>
</comment>
<proteinExistence type="inferred from homology"/>
<dbReference type="PANTHER" id="PTHR43401:SF2">
    <property type="entry name" value="L-THREONINE 3-DEHYDROGENASE"/>
    <property type="match status" value="1"/>
</dbReference>
<keyword evidence="3" id="KW-0560">Oxidoreductase</keyword>
<dbReference type="Gene3D" id="3.90.180.10">
    <property type="entry name" value="Medium-chain alcohol dehydrogenases, catalytic domain"/>
    <property type="match status" value="1"/>
</dbReference>
<accession>A0ABU5ZMW6</accession>
<dbReference type="SUPFAM" id="SSF51735">
    <property type="entry name" value="NAD(P)-binding Rossmann-fold domains"/>
    <property type="match status" value="1"/>
</dbReference>
<keyword evidence="7" id="KW-1185">Reference proteome</keyword>
<evidence type="ECO:0000256" key="4">
    <source>
        <dbReference type="RuleBase" id="RU361277"/>
    </source>
</evidence>
<keyword evidence="2 4" id="KW-0862">Zinc</keyword>
<dbReference type="InterPro" id="IPR050129">
    <property type="entry name" value="Zn_alcohol_dh"/>
</dbReference>
<evidence type="ECO:0000259" key="5">
    <source>
        <dbReference type="SMART" id="SM00829"/>
    </source>
</evidence>
<comment type="caution">
    <text evidence="6">The sequence shown here is derived from an EMBL/GenBank/DDBJ whole genome shotgun (WGS) entry which is preliminary data.</text>
</comment>
<protein>
    <submittedName>
        <fullName evidence="6">Alcohol dehydrogenase catalytic domain-containing protein</fullName>
    </submittedName>
</protein>
<feature type="domain" description="Enoyl reductase (ER)" evidence="5">
    <location>
        <begin position="12"/>
        <end position="308"/>
    </location>
</feature>
<dbReference type="Pfam" id="PF08240">
    <property type="entry name" value="ADH_N"/>
    <property type="match status" value="1"/>
</dbReference>
<name>A0ABU5ZMW6_9BACL</name>
<organism evidence="6 7">
    <name type="scientific">Ferviditalea candida</name>
    <dbReference type="NCBI Taxonomy" id="3108399"/>
    <lineage>
        <taxon>Bacteria</taxon>
        <taxon>Bacillati</taxon>
        <taxon>Bacillota</taxon>
        <taxon>Bacilli</taxon>
        <taxon>Bacillales</taxon>
        <taxon>Paenibacillaceae</taxon>
        <taxon>Ferviditalea</taxon>
    </lineage>
</organism>
<dbReference type="Pfam" id="PF00107">
    <property type="entry name" value="ADH_zinc_N"/>
    <property type="match status" value="1"/>
</dbReference>
<dbReference type="SUPFAM" id="SSF50129">
    <property type="entry name" value="GroES-like"/>
    <property type="match status" value="1"/>
</dbReference>
<evidence type="ECO:0000313" key="6">
    <source>
        <dbReference type="EMBL" id="MEB3103799.1"/>
    </source>
</evidence>
<dbReference type="InterPro" id="IPR020843">
    <property type="entry name" value="ER"/>
</dbReference>
<dbReference type="InterPro" id="IPR013149">
    <property type="entry name" value="ADH-like_C"/>
</dbReference>
<dbReference type="Proteomes" id="UP001310386">
    <property type="component" value="Unassembled WGS sequence"/>
</dbReference>
<dbReference type="PANTHER" id="PTHR43401">
    <property type="entry name" value="L-THREONINE 3-DEHYDROGENASE"/>
    <property type="match status" value="1"/>
</dbReference>
<dbReference type="SMART" id="SM00829">
    <property type="entry name" value="PKS_ER"/>
    <property type="match status" value="1"/>
</dbReference>
<dbReference type="RefSeq" id="WP_371755927.1">
    <property type="nucleotide sequence ID" value="NZ_JAYJLD010000051.1"/>
</dbReference>
<evidence type="ECO:0000256" key="2">
    <source>
        <dbReference type="ARBA" id="ARBA00022833"/>
    </source>
</evidence>
<dbReference type="EMBL" id="JAYJLD010000051">
    <property type="protein sequence ID" value="MEB3103799.1"/>
    <property type="molecule type" value="Genomic_DNA"/>
</dbReference>
<dbReference type="PROSITE" id="PS00059">
    <property type="entry name" value="ADH_ZINC"/>
    <property type="match status" value="1"/>
</dbReference>
<sequence>MKAIVKKEKKFGGIEVTEVPIPDMDHDEVLVRMHHASICGSDIHAYHYAPTHHFIEPPVIMGHEGSGHVEKVGSSVTGFRPGDRVVIEAIQYCGVCESCMKGKRHICNRFQIRGMHRDGVFSEYVAVKAPYLHKFPESLSYAQASLVEPVSVLTHAVLDRSAIGAGDVVLITGPGPIGILGAQMVKIAGAEPVVVGVEADEAVRMPISRSLGIKTINADRESIPEFLIKHYNRETVHAVVECSGAPSAFRTALDLVVKGGNITLVGLFAKLVEANLSNAVRKEISIHTSFSSDWENFERAIKLLDRGLFQIDPLVAHYRPDDAIQAFEDAIAKKVPKPMFDF</sequence>
<evidence type="ECO:0000256" key="1">
    <source>
        <dbReference type="ARBA" id="ARBA00022723"/>
    </source>
</evidence>
<dbReference type="InterPro" id="IPR002328">
    <property type="entry name" value="ADH_Zn_CS"/>
</dbReference>
<dbReference type="Gene3D" id="3.40.50.720">
    <property type="entry name" value="NAD(P)-binding Rossmann-like Domain"/>
    <property type="match status" value="1"/>
</dbReference>